<dbReference type="Gene3D" id="2.60.40.10">
    <property type="entry name" value="Immunoglobulins"/>
    <property type="match status" value="1"/>
</dbReference>
<evidence type="ECO:0000313" key="1">
    <source>
        <dbReference type="EMBL" id="RKR14317.1"/>
    </source>
</evidence>
<organism evidence="1 2">
    <name type="scientific">Maribacter vaceletii</name>
    <dbReference type="NCBI Taxonomy" id="1206816"/>
    <lineage>
        <taxon>Bacteria</taxon>
        <taxon>Pseudomonadati</taxon>
        <taxon>Bacteroidota</taxon>
        <taxon>Flavobacteriia</taxon>
        <taxon>Flavobacteriales</taxon>
        <taxon>Flavobacteriaceae</taxon>
        <taxon>Maribacter</taxon>
    </lineage>
</organism>
<reference evidence="1 2" key="1">
    <citation type="submission" date="2018-10" db="EMBL/GenBank/DDBJ databases">
        <title>Genomic Encyclopedia of Archaeal and Bacterial Type Strains, Phase II (KMG-II): from individual species to whole genera.</title>
        <authorList>
            <person name="Goeker M."/>
        </authorList>
    </citation>
    <scope>NUCLEOTIDE SEQUENCE [LARGE SCALE GENOMIC DNA]</scope>
    <source>
        <strain evidence="1 2">DSM 25230</strain>
    </source>
</reference>
<dbReference type="Proteomes" id="UP000269412">
    <property type="component" value="Unassembled WGS sequence"/>
</dbReference>
<name>A0A495EEK6_9FLAO</name>
<proteinExistence type="predicted"/>
<evidence type="ECO:0008006" key="3">
    <source>
        <dbReference type="Google" id="ProtNLM"/>
    </source>
</evidence>
<evidence type="ECO:0000313" key="2">
    <source>
        <dbReference type="Proteomes" id="UP000269412"/>
    </source>
</evidence>
<comment type="caution">
    <text evidence="1">The sequence shown here is derived from an EMBL/GenBank/DDBJ whole genome shotgun (WGS) entry which is preliminary data.</text>
</comment>
<gene>
    <name evidence="1" type="ORF">CLV91_0392</name>
</gene>
<accession>A0A495EEK6</accession>
<keyword evidence="2" id="KW-1185">Reference proteome</keyword>
<protein>
    <recommendedName>
        <fullName evidence="3">Fibronectin type-III domain-containing protein</fullName>
    </recommendedName>
</protein>
<dbReference type="InterPro" id="IPR013783">
    <property type="entry name" value="Ig-like_fold"/>
</dbReference>
<dbReference type="PROSITE" id="PS51257">
    <property type="entry name" value="PROKAR_LIPOPROTEIN"/>
    <property type="match status" value="1"/>
</dbReference>
<dbReference type="RefSeq" id="WP_121063424.1">
    <property type="nucleotide sequence ID" value="NZ_RBIQ01000007.1"/>
</dbReference>
<sequence length="236" mass="26101">MKNIRILRRIQVLLGFLIITSCGGNKDSGEKEEVILDPTKAVLVYPDNNEECTGGTAISDTESKLNFDWNKADNTSSYTLFVKNLDANSVEEFNASSDAVEVTLERGVPYSWYVVSKSNKTTVSATSETWKFYLAGLGTQNYAPFPADLTNPENETEVTTLSIDLEWIGSDVDNDIKEYDVYLDTNANPTTKVGTTATANIEGYALKASKTYYWKVVTHDLNGNTSTSQVYSFVTN</sequence>
<dbReference type="AlphaFoldDB" id="A0A495EEK6"/>
<dbReference type="OrthoDB" id="789771at2"/>
<dbReference type="EMBL" id="RBIQ01000007">
    <property type="protein sequence ID" value="RKR14317.1"/>
    <property type="molecule type" value="Genomic_DNA"/>
</dbReference>